<gene>
    <name evidence="8 13" type="primary">atpC</name>
    <name evidence="13" type="ORF">HZI73_00610</name>
</gene>
<dbReference type="GO" id="GO:0005886">
    <property type="term" value="C:plasma membrane"/>
    <property type="evidence" value="ECO:0007669"/>
    <property type="project" value="UniProtKB-SubCell"/>
</dbReference>
<accession>A0A8J8MFZ9</accession>
<comment type="subunit">
    <text evidence="8 9">F-type ATPases have 2 components, CF(1) - the catalytic core - and CF(0) - the membrane proton channel. CF(1) has five subunits: alpha(3), beta(3), gamma(1), delta(1), epsilon(1). CF(0) has three main subunits: a, b and c.</text>
</comment>
<dbReference type="InterPro" id="IPR020546">
    <property type="entry name" value="ATP_synth_F1_dsu/esu_N"/>
</dbReference>
<dbReference type="GO" id="GO:0046933">
    <property type="term" value="F:proton-transporting ATP synthase activity, rotational mechanism"/>
    <property type="evidence" value="ECO:0007669"/>
    <property type="project" value="UniProtKB-UniRule"/>
</dbReference>
<keyword evidence="6 8" id="KW-0139">CF(1)</keyword>
<dbReference type="GO" id="GO:0005524">
    <property type="term" value="F:ATP binding"/>
    <property type="evidence" value="ECO:0007669"/>
    <property type="project" value="UniProtKB-UniRule"/>
</dbReference>
<evidence type="ECO:0000259" key="11">
    <source>
        <dbReference type="Pfam" id="PF00401"/>
    </source>
</evidence>
<comment type="function">
    <text evidence="8">Produces ATP from ADP in the presence of a proton gradient across the membrane.</text>
</comment>
<keyword evidence="3 8" id="KW-0813">Transport</keyword>
<dbReference type="HAMAP" id="MF_00530">
    <property type="entry name" value="ATP_synth_epsil_bac"/>
    <property type="match status" value="1"/>
</dbReference>
<dbReference type="KEGG" id="vpy:HZI73_00610"/>
<evidence type="ECO:0000256" key="3">
    <source>
        <dbReference type="ARBA" id="ARBA00022448"/>
    </source>
</evidence>
<evidence type="ECO:0000256" key="7">
    <source>
        <dbReference type="ARBA" id="ARBA00023310"/>
    </source>
</evidence>
<protein>
    <recommendedName>
        <fullName evidence="8">ATP synthase epsilon chain</fullName>
    </recommendedName>
    <alternativeName>
        <fullName evidence="8">ATP synthase F1 sector epsilon subunit</fullName>
    </alternativeName>
    <alternativeName>
        <fullName evidence="8">F-ATPase epsilon subunit</fullName>
    </alternativeName>
</protein>
<dbReference type="SUPFAM" id="SSF46604">
    <property type="entry name" value="Epsilon subunit of F1F0-ATP synthase C-terminal domain"/>
    <property type="match status" value="1"/>
</dbReference>
<dbReference type="SUPFAM" id="SSF51344">
    <property type="entry name" value="Epsilon subunit of F1F0-ATP synthase N-terminal domain"/>
    <property type="match status" value="1"/>
</dbReference>
<dbReference type="Gene3D" id="1.20.5.440">
    <property type="entry name" value="ATP synthase delta/epsilon subunit, C-terminal domain"/>
    <property type="match status" value="1"/>
</dbReference>
<dbReference type="Proteomes" id="UP000683246">
    <property type="component" value="Chromosome"/>
</dbReference>
<evidence type="ECO:0000256" key="6">
    <source>
        <dbReference type="ARBA" id="ARBA00023196"/>
    </source>
</evidence>
<dbReference type="InterPro" id="IPR020547">
    <property type="entry name" value="ATP_synth_F1_esu_C"/>
</dbReference>
<dbReference type="Pfam" id="PF00401">
    <property type="entry name" value="ATP-synt_DE"/>
    <property type="match status" value="1"/>
</dbReference>
<evidence type="ECO:0000256" key="1">
    <source>
        <dbReference type="ARBA" id="ARBA00004202"/>
    </source>
</evidence>
<dbReference type="RefSeq" id="WP_212696359.1">
    <property type="nucleotide sequence ID" value="NZ_CP058649.1"/>
</dbReference>
<dbReference type="NCBIfam" id="TIGR01216">
    <property type="entry name" value="ATP_synt_epsi"/>
    <property type="match status" value="1"/>
</dbReference>
<dbReference type="Pfam" id="PF02823">
    <property type="entry name" value="ATP-synt_DE_N"/>
    <property type="match status" value="1"/>
</dbReference>
<evidence type="ECO:0000256" key="4">
    <source>
        <dbReference type="ARBA" id="ARBA00023065"/>
    </source>
</evidence>
<evidence type="ECO:0000256" key="2">
    <source>
        <dbReference type="ARBA" id="ARBA00005712"/>
    </source>
</evidence>
<evidence type="ECO:0000256" key="5">
    <source>
        <dbReference type="ARBA" id="ARBA00023136"/>
    </source>
</evidence>
<keyword evidence="8" id="KW-1003">Cell membrane</keyword>
<dbReference type="InterPro" id="IPR036794">
    <property type="entry name" value="ATP_F1_dsu/esu_C_sf"/>
</dbReference>
<keyword evidence="8" id="KW-0375">Hydrogen ion transport</keyword>
<keyword evidence="7 8" id="KW-0066">ATP synthesis</keyword>
<dbReference type="InterPro" id="IPR001469">
    <property type="entry name" value="ATP_synth_F1_dsu/esu"/>
</dbReference>
<feature type="domain" description="ATP synthase epsilon subunit C-terminal" evidence="11">
    <location>
        <begin position="88"/>
        <end position="133"/>
    </location>
</feature>
<dbReference type="InterPro" id="IPR036771">
    <property type="entry name" value="ATPsynth_dsu/esu_N"/>
</dbReference>
<comment type="similarity">
    <text evidence="2 8 9">Belongs to the ATPase epsilon chain family.</text>
</comment>
<proteinExistence type="inferred from homology"/>
<evidence type="ECO:0000256" key="9">
    <source>
        <dbReference type="RuleBase" id="RU003656"/>
    </source>
</evidence>
<comment type="subcellular location">
    <subcellularLocation>
        <location evidence="1 8">Cell membrane</location>
        <topology evidence="1 8">Peripheral membrane protein</topology>
    </subcellularLocation>
</comment>
<keyword evidence="14" id="KW-1185">Reference proteome</keyword>
<dbReference type="PANTHER" id="PTHR13822">
    <property type="entry name" value="ATP SYNTHASE DELTA/EPSILON CHAIN"/>
    <property type="match status" value="1"/>
</dbReference>
<dbReference type="Gene3D" id="2.60.15.10">
    <property type="entry name" value="F0F1 ATP synthase delta/epsilon subunit, N-terminal"/>
    <property type="match status" value="1"/>
</dbReference>
<reference evidence="13" key="1">
    <citation type="submission" date="2020-07" db="EMBL/GenBank/DDBJ databases">
        <title>Vallitalea pronyensis genome.</title>
        <authorList>
            <person name="Postec A."/>
        </authorList>
    </citation>
    <scope>NUCLEOTIDE SEQUENCE</scope>
    <source>
        <strain evidence="13">FatNI3</strain>
    </source>
</reference>
<dbReference type="EMBL" id="CP058649">
    <property type="protein sequence ID" value="QUI20899.1"/>
    <property type="molecule type" value="Genomic_DNA"/>
</dbReference>
<evidence type="ECO:0000313" key="14">
    <source>
        <dbReference type="Proteomes" id="UP000683246"/>
    </source>
</evidence>
<sequence>MAKKFILQVVTPGRQFFNEEVDRVEFKTSEGDIGIYQDHTPLTTPLAEGGMLTIRQDGKEKKAAIHGGFVEITPDKVTLLTDAAEWPDEIDKKRAEEAKIRAERRLKVEEEDINEIRAKSALARSLVRIDVSGAKSEEDEL</sequence>
<dbReference type="CDD" id="cd12152">
    <property type="entry name" value="F1-ATPase_delta"/>
    <property type="match status" value="1"/>
</dbReference>
<keyword evidence="10" id="KW-0175">Coiled coil</keyword>
<dbReference type="AlphaFoldDB" id="A0A8J8MFZ9"/>
<organism evidence="13 14">
    <name type="scientific">Vallitalea pronyensis</name>
    <dbReference type="NCBI Taxonomy" id="1348613"/>
    <lineage>
        <taxon>Bacteria</taxon>
        <taxon>Bacillati</taxon>
        <taxon>Bacillota</taxon>
        <taxon>Clostridia</taxon>
        <taxon>Lachnospirales</taxon>
        <taxon>Vallitaleaceae</taxon>
        <taxon>Vallitalea</taxon>
    </lineage>
</organism>
<feature type="domain" description="ATP synthase F1 complex delta/epsilon subunit N-terminal" evidence="12">
    <location>
        <begin position="7"/>
        <end position="84"/>
    </location>
</feature>
<evidence type="ECO:0000256" key="10">
    <source>
        <dbReference type="SAM" id="Coils"/>
    </source>
</evidence>
<dbReference type="PANTHER" id="PTHR13822:SF10">
    <property type="entry name" value="ATP SYNTHASE EPSILON CHAIN, CHLOROPLASTIC"/>
    <property type="match status" value="1"/>
</dbReference>
<dbReference type="GO" id="GO:0045259">
    <property type="term" value="C:proton-transporting ATP synthase complex"/>
    <property type="evidence" value="ECO:0007669"/>
    <property type="project" value="UniProtKB-KW"/>
</dbReference>
<evidence type="ECO:0000313" key="13">
    <source>
        <dbReference type="EMBL" id="QUI20899.1"/>
    </source>
</evidence>
<keyword evidence="5 8" id="KW-0472">Membrane</keyword>
<keyword evidence="4 8" id="KW-0406">Ion transport</keyword>
<name>A0A8J8MFZ9_9FIRM</name>
<evidence type="ECO:0000259" key="12">
    <source>
        <dbReference type="Pfam" id="PF02823"/>
    </source>
</evidence>
<feature type="coiled-coil region" evidence="10">
    <location>
        <begin position="92"/>
        <end position="119"/>
    </location>
</feature>
<evidence type="ECO:0000256" key="8">
    <source>
        <dbReference type="HAMAP-Rule" id="MF_00530"/>
    </source>
</evidence>